<organism evidence="1 2">
    <name type="scientific">Pseudovirgaria hyperparasitica</name>
    <dbReference type="NCBI Taxonomy" id="470096"/>
    <lineage>
        <taxon>Eukaryota</taxon>
        <taxon>Fungi</taxon>
        <taxon>Dikarya</taxon>
        <taxon>Ascomycota</taxon>
        <taxon>Pezizomycotina</taxon>
        <taxon>Dothideomycetes</taxon>
        <taxon>Dothideomycetes incertae sedis</taxon>
        <taxon>Acrospermales</taxon>
        <taxon>Acrospermaceae</taxon>
        <taxon>Pseudovirgaria</taxon>
    </lineage>
</organism>
<name>A0A6A6VZT5_9PEZI</name>
<evidence type="ECO:0000313" key="1">
    <source>
        <dbReference type="EMBL" id="KAF2755765.1"/>
    </source>
</evidence>
<keyword evidence="2" id="KW-1185">Reference proteome</keyword>
<dbReference type="GeneID" id="54488445"/>
<proteinExistence type="predicted"/>
<gene>
    <name evidence="1" type="ORF">EJ05DRAFT_503218</name>
</gene>
<protein>
    <submittedName>
        <fullName evidence="1">Uncharacterized protein</fullName>
    </submittedName>
</protein>
<dbReference type="Proteomes" id="UP000799437">
    <property type="component" value="Unassembled WGS sequence"/>
</dbReference>
<evidence type="ECO:0000313" key="2">
    <source>
        <dbReference type="Proteomes" id="UP000799437"/>
    </source>
</evidence>
<accession>A0A6A6VZT5</accession>
<reference evidence="1" key="1">
    <citation type="journal article" date="2020" name="Stud. Mycol.">
        <title>101 Dothideomycetes genomes: a test case for predicting lifestyles and emergence of pathogens.</title>
        <authorList>
            <person name="Haridas S."/>
            <person name="Albert R."/>
            <person name="Binder M."/>
            <person name="Bloem J."/>
            <person name="Labutti K."/>
            <person name="Salamov A."/>
            <person name="Andreopoulos B."/>
            <person name="Baker S."/>
            <person name="Barry K."/>
            <person name="Bills G."/>
            <person name="Bluhm B."/>
            <person name="Cannon C."/>
            <person name="Castanera R."/>
            <person name="Culley D."/>
            <person name="Daum C."/>
            <person name="Ezra D."/>
            <person name="Gonzalez J."/>
            <person name="Henrissat B."/>
            <person name="Kuo A."/>
            <person name="Liang C."/>
            <person name="Lipzen A."/>
            <person name="Lutzoni F."/>
            <person name="Magnuson J."/>
            <person name="Mondo S."/>
            <person name="Nolan M."/>
            <person name="Ohm R."/>
            <person name="Pangilinan J."/>
            <person name="Park H.-J."/>
            <person name="Ramirez L."/>
            <person name="Alfaro M."/>
            <person name="Sun H."/>
            <person name="Tritt A."/>
            <person name="Yoshinaga Y."/>
            <person name="Zwiers L.-H."/>
            <person name="Turgeon B."/>
            <person name="Goodwin S."/>
            <person name="Spatafora J."/>
            <person name="Crous P."/>
            <person name="Grigoriev I."/>
        </authorList>
    </citation>
    <scope>NUCLEOTIDE SEQUENCE</scope>
    <source>
        <strain evidence="1">CBS 121739</strain>
    </source>
</reference>
<sequence length="182" mass="20575">MPFERGIATPDDHYPQTNVTSPKDSTIVQAVHKSQQHNYVIVDAFESTASKYLRAPIIFDETSIPLTDTIDDISTPTSAKKPSIRTICIPKEVTQIIELPLGILQKDLLVFLDKDYWIRTWRLNSSTTGINLMRNLRRHFFLPRDWISSESLLFAHLATDGTLFCPQNGKMVVISTALASGW</sequence>
<dbReference type="OrthoDB" id="5429669at2759"/>
<dbReference type="RefSeq" id="XP_033598216.1">
    <property type="nucleotide sequence ID" value="XM_033747391.1"/>
</dbReference>
<dbReference type="EMBL" id="ML996577">
    <property type="protein sequence ID" value="KAF2755765.1"/>
    <property type="molecule type" value="Genomic_DNA"/>
</dbReference>
<dbReference type="AlphaFoldDB" id="A0A6A6VZT5"/>